<evidence type="ECO:0000313" key="12">
    <source>
        <dbReference type="Proteomes" id="UP000276776"/>
    </source>
</evidence>
<dbReference type="STRING" id="103827.A0A0N5CJN9"/>
<keyword evidence="12" id="KW-1185">Reference proteome</keyword>
<dbReference type="AlphaFoldDB" id="A0A0N5CJN9"/>
<dbReference type="PANTHER" id="PTHR11707:SF28">
    <property type="entry name" value="60 KDA LYSOPHOSPHOLIPASE"/>
    <property type="match status" value="1"/>
</dbReference>
<dbReference type="SFLD" id="SFLDS00057">
    <property type="entry name" value="Glutaminase/Asparaginase"/>
    <property type="match status" value="1"/>
</dbReference>
<evidence type="ECO:0000256" key="7">
    <source>
        <dbReference type="PROSITE-ProRule" id="PRU00023"/>
    </source>
</evidence>
<dbReference type="InterPro" id="IPR027473">
    <property type="entry name" value="L-asparaginase_C"/>
</dbReference>
<dbReference type="PROSITE" id="PS50297">
    <property type="entry name" value="ANK_REP_REGION"/>
    <property type="match status" value="2"/>
</dbReference>
<gene>
    <name evidence="11" type="ORF">TCLT_LOCUS252</name>
</gene>
<dbReference type="GO" id="GO:0009066">
    <property type="term" value="P:aspartate family amino acid metabolic process"/>
    <property type="evidence" value="ECO:0007669"/>
    <property type="project" value="UniProtKB-ARBA"/>
</dbReference>
<evidence type="ECO:0000256" key="5">
    <source>
        <dbReference type="ARBA" id="ARBA00061199"/>
    </source>
</evidence>
<dbReference type="InterPro" id="IPR027474">
    <property type="entry name" value="L-asparaginase_N"/>
</dbReference>
<dbReference type="InterPro" id="IPR040919">
    <property type="entry name" value="Asparaginase_C"/>
</dbReference>
<feature type="binding site" evidence="6">
    <location>
        <begin position="164"/>
        <end position="165"/>
    </location>
    <ligand>
        <name>substrate</name>
    </ligand>
</feature>
<evidence type="ECO:0000256" key="8">
    <source>
        <dbReference type="PROSITE-ProRule" id="PRU10100"/>
    </source>
</evidence>
<dbReference type="FunFam" id="3.40.50.1170:FF:000003">
    <property type="entry name" value="60 kDa lysophospholipase"/>
    <property type="match status" value="1"/>
</dbReference>
<dbReference type="Pfam" id="PF12796">
    <property type="entry name" value="Ank_2"/>
    <property type="match status" value="2"/>
</dbReference>
<dbReference type="EMBL" id="UYYF01000015">
    <property type="protein sequence ID" value="VDM95139.1"/>
    <property type="molecule type" value="Genomic_DNA"/>
</dbReference>
<feature type="domain" description="Asparaginase/glutaminase C-terminal" evidence="10">
    <location>
        <begin position="285"/>
        <end position="401"/>
    </location>
</feature>
<feature type="active site" evidence="8">
    <location>
        <position position="164"/>
    </location>
</feature>
<evidence type="ECO:0000256" key="2">
    <source>
        <dbReference type="ARBA" id="ARBA00022737"/>
    </source>
</evidence>
<dbReference type="InterPro" id="IPR006034">
    <property type="entry name" value="Asparaginase/glutaminase-like"/>
</dbReference>
<feature type="repeat" description="ANK" evidence="7">
    <location>
        <begin position="487"/>
        <end position="519"/>
    </location>
</feature>
<dbReference type="InterPro" id="IPR002110">
    <property type="entry name" value="Ankyrin_rpt"/>
</dbReference>
<dbReference type="InterPro" id="IPR037152">
    <property type="entry name" value="L-asparaginase_N_sf"/>
</dbReference>
<feature type="repeat" description="ANK" evidence="7">
    <location>
        <begin position="586"/>
        <end position="618"/>
    </location>
</feature>
<dbReference type="InterPro" id="IPR036152">
    <property type="entry name" value="Asp/glu_Ase-like_sf"/>
</dbReference>
<dbReference type="Pfam" id="PF00710">
    <property type="entry name" value="Asparaginase"/>
    <property type="match status" value="1"/>
</dbReference>
<dbReference type="PROSITE" id="PS00917">
    <property type="entry name" value="ASN_GLN_ASE_2"/>
    <property type="match status" value="1"/>
</dbReference>
<comment type="similarity">
    <text evidence="5">In the N-terminal section; belongs to the asparaginase 1 family.</text>
</comment>
<dbReference type="OMA" id="CDVGVIP"/>
<dbReference type="FunFam" id="3.40.50.40:FF:000001">
    <property type="entry name" value="L-asparaginase 1"/>
    <property type="match status" value="1"/>
</dbReference>
<evidence type="ECO:0000313" key="13">
    <source>
        <dbReference type="WBParaSite" id="TCLT_0000025101-mRNA-1"/>
    </source>
</evidence>
<keyword evidence="4 7" id="KW-0040">ANK repeat</keyword>
<dbReference type="Gene3D" id="3.40.50.40">
    <property type="match status" value="1"/>
</dbReference>
<dbReference type="InterPro" id="IPR036770">
    <property type="entry name" value="Ankyrin_rpt-contain_sf"/>
</dbReference>
<accession>A0A0N5CJN9</accession>
<dbReference type="PROSITE" id="PS50088">
    <property type="entry name" value="ANK_REPEAT"/>
    <property type="match status" value="2"/>
</dbReference>
<dbReference type="Proteomes" id="UP000276776">
    <property type="component" value="Unassembled WGS sequence"/>
</dbReference>
<dbReference type="Pfam" id="PF17763">
    <property type="entry name" value="Asparaginase_C"/>
    <property type="match status" value="1"/>
</dbReference>
<evidence type="ECO:0000256" key="4">
    <source>
        <dbReference type="ARBA" id="ARBA00023043"/>
    </source>
</evidence>
<reference evidence="11 12" key="2">
    <citation type="submission" date="2018-11" db="EMBL/GenBank/DDBJ databases">
        <authorList>
            <consortium name="Pathogen Informatics"/>
        </authorList>
    </citation>
    <scope>NUCLEOTIDE SEQUENCE [LARGE SCALE GENOMIC DNA]</scope>
</reference>
<dbReference type="PRINTS" id="PR00139">
    <property type="entry name" value="ASNGLNASE"/>
</dbReference>
<dbReference type="PROSITE" id="PS51732">
    <property type="entry name" value="ASN_GLN_ASE_3"/>
    <property type="match status" value="1"/>
</dbReference>
<evidence type="ECO:0000256" key="1">
    <source>
        <dbReference type="ARBA" id="ARBA00012920"/>
    </source>
</evidence>
<evidence type="ECO:0000256" key="6">
    <source>
        <dbReference type="PIRSR" id="PIRSR001220-2"/>
    </source>
</evidence>
<dbReference type="PANTHER" id="PTHR11707">
    <property type="entry name" value="L-ASPARAGINASE"/>
    <property type="match status" value="1"/>
</dbReference>
<evidence type="ECO:0000259" key="10">
    <source>
        <dbReference type="Pfam" id="PF17763"/>
    </source>
</evidence>
<dbReference type="EC" id="3.5.1.1" evidence="1"/>
<dbReference type="SUPFAM" id="SSF53774">
    <property type="entry name" value="Glutaminase/Asparaginase"/>
    <property type="match status" value="1"/>
</dbReference>
<evidence type="ECO:0000259" key="9">
    <source>
        <dbReference type="Pfam" id="PF00710"/>
    </source>
</evidence>
<dbReference type="PIRSF" id="PIRSF500176">
    <property type="entry name" value="L_ASNase"/>
    <property type="match status" value="1"/>
</dbReference>
<feature type="binding site" evidence="6">
    <location>
        <position position="133"/>
    </location>
    <ligand>
        <name>substrate</name>
    </ligand>
</feature>
<dbReference type="PIRSF" id="PIRSF001220">
    <property type="entry name" value="L-ASNase_gatD"/>
    <property type="match status" value="1"/>
</dbReference>
<dbReference type="InterPro" id="IPR027475">
    <property type="entry name" value="Asparaginase/glutaminase_AS2"/>
</dbReference>
<keyword evidence="3" id="KW-0378">Hydrolase</keyword>
<organism evidence="13">
    <name type="scientific">Thelazia callipaeda</name>
    <name type="common">Oriental eyeworm</name>
    <name type="synonym">Parasitic nematode</name>
    <dbReference type="NCBI Taxonomy" id="103827"/>
    <lineage>
        <taxon>Eukaryota</taxon>
        <taxon>Metazoa</taxon>
        <taxon>Ecdysozoa</taxon>
        <taxon>Nematoda</taxon>
        <taxon>Chromadorea</taxon>
        <taxon>Rhabditida</taxon>
        <taxon>Spirurina</taxon>
        <taxon>Spiruromorpha</taxon>
        <taxon>Thelazioidea</taxon>
        <taxon>Thelaziidae</taxon>
        <taxon>Thelazia</taxon>
    </lineage>
</organism>
<dbReference type="GO" id="GO:0004067">
    <property type="term" value="F:asparaginase activity"/>
    <property type="evidence" value="ECO:0007669"/>
    <property type="project" value="UniProtKB-UniRule"/>
</dbReference>
<sequence length="644" mass="71403">MPVDDHHTPKALMLYTDTSAKHLSATQLVNQISEDLSTVRSLISLDTARGQEARVLVLYTGGTIGMKLVDGVYRPEPAYLPRAIRDLPPLNDNNYVVSNYGDARVKPYCLPPLRHVKKRVLYWVIEYDPLLDSSDMTFDDWIRIGKDIEKAYHHYDGFVILHGTDTLSYTACALSFMFENLRKPVVITGAQIPVCEVRSDGRENLIGALIIAANFDIPEVTVYFNNKLFRGNRTIKMDNSALEAFESPNMRPIAQMDIDIKVNYDSVFRSSTVAPFSVHCQLCRNVGLLRLFPSIPIEIVRSCLEPPVEGVVLQTFGAGNMPSRRTDIIDELRKAISRGCIIINCSQCVRGYVDVHYFTGKVLYDIGVIPGSDMTAEAALTKLSYVLGKKCWKNKEKKEIMGKNIRGELTVTKPGPLRDLEISKFLKMTIFFPRIATFLQLSTSNELECLRIALFPPLLCHAANTGDVEVLEALRENGANLSAVDYSGRSALHVAASAGHLDAVKYLLAQGVSAHLRDNRDENALVCAVRTKNKYSINVLRSVGAVISINPLRLGVELCICASCGDMEALNSWLAAGADVNQSDYDGRTALHIAVKCNNEQMVSCLIDQGANPCVLDHFNTTPLEYAEKLGFQALTTKMKAFKN</sequence>
<dbReference type="OrthoDB" id="542841at2759"/>
<proteinExistence type="inferred from homology"/>
<reference evidence="13" key="1">
    <citation type="submission" date="2017-02" db="UniProtKB">
        <authorList>
            <consortium name="WormBaseParasite"/>
        </authorList>
    </citation>
    <scope>IDENTIFICATION</scope>
</reference>
<name>A0A0N5CJN9_THECL</name>
<dbReference type="Gene3D" id="1.25.40.20">
    <property type="entry name" value="Ankyrin repeat-containing domain"/>
    <property type="match status" value="2"/>
</dbReference>
<dbReference type="WBParaSite" id="TCLT_0000025101-mRNA-1">
    <property type="protein sequence ID" value="TCLT_0000025101-mRNA-1"/>
    <property type="gene ID" value="TCLT_0000025101"/>
</dbReference>
<feature type="domain" description="L-asparaginase N-terminal" evidence="9">
    <location>
        <begin position="54"/>
        <end position="266"/>
    </location>
</feature>
<dbReference type="SUPFAM" id="SSF48403">
    <property type="entry name" value="Ankyrin repeat"/>
    <property type="match status" value="1"/>
</dbReference>
<protein>
    <recommendedName>
        <fullName evidence="1">asparaginase</fullName>
        <ecNumber evidence="1">3.5.1.1</ecNumber>
    </recommendedName>
</protein>
<dbReference type="Gene3D" id="3.40.50.1170">
    <property type="entry name" value="L-asparaginase, N-terminal domain"/>
    <property type="match status" value="1"/>
</dbReference>
<evidence type="ECO:0000313" key="11">
    <source>
        <dbReference type="EMBL" id="VDM95139.1"/>
    </source>
</evidence>
<dbReference type="SMART" id="SM00248">
    <property type="entry name" value="ANK"/>
    <property type="match status" value="5"/>
</dbReference>
<dbReference type="InterPro" id="IPR041725">
    <property type="entry name" value="L-asparaginase_I"/>
</dbReference>
<keyword evidence="2" id="KW-0677">Repeat</keyword>
<dbReference type="SMART" id="SM00870">
    <property type="entry name" value="Asparaginase"/>
    <property type="match status" value="1"/>
</dbReference>
<dbReference type="CDD" id="cd08963">
    <property type="entry name" value="L-asparaginase_I"/>
    <property type="match status" value="1"/>
</dbReference>
<evidence type="ECO:0000256" key="3">
    <source>
        <dbReference type="ARBA" id="ARBA00022801"/>
    </source>
</evidence>